<dbReference type="OrthoDB" id="517356at2"/>
<feature type="domain" description="4'-phosphopantetheinyl transferase" evidence="9">
    <location>
        <begin position="5"/>
        <end position="102"/>
    </location>
</feature>
<organism evidence="10 11">
    <name type="scientific">Candidatus Annandia adelgestsuga</name>
    <dbReference type="NCBI Taxonomy" id="1302411"/>
    <lineage>
        <taxon>Bacteria</taxon>
        <taxon>Pseudomonadati</taxon>
        <taxon>Pseudomonadota</taxon>
        <taxon>Gammaproteobacteria</taxon>
        <taxon>Enterobacterales</taxon>
        <taxon>Enterobacteriaceae</taxon>
        <taxon>Candidatus Annandia</taxon>
    </lineage>
</organism>
<keyword evidence="6 8" id="KW-0443">Lipid metabolism</keyword>
<comment type="function">
    <text evidence="8">Transfers the 4'-phosphopantetheine moiety from coenzyme A to a Ser of acyl-carrier-protein.</text>
</comment>
<dbReference type="GO" id="GO:0005737">
    <property type="term" value="C:cytoplasm"/>
    <property type="evidence" value="ECO:0007669"/>
    <property type="project" value="UniProtKB-SubCell"/>
</dbReference>
<dbReference type="EMBL" id="CP026513">
    <property type="protein sequence ID" value="AZP36340.1"/>
    <property type="molecule type" value="Genomic_DNA"/>
</dbReference>
<dbReference type="InterPro" id="IPR037143">
    <property type="entry name" value="4-PPantetheinyl_Trfase_dom_sf"/>
</dbReference>
<keyword evidence="5 8" id="KW-0460">Magnesium</keyword>
<dbReference type="NCBIfam" id="TIGR00516">
    <property type="entry name" value="acpS"/>
    <property type="match status" value="1"/>
</dbReference>
<evidence type="ECO:0000256" key="3">
    <source>
        <dbReference type="ARBA" id="ARBA00022723"/>
    </source>
</evidence>
<name>A0A3Q9CLJ3_9ENTR</name>
<evidence type="ECO:0000256" key="1">
    <source>
        <dbReference type="ARBA" id="ARBA00022516"/>
    </source>
</evidence>
<dbReference type="GO" id="GO:0000287">
    <property type="term" value="F:magnesium ion binding"/>
    <property type="evidence" value="ECO:0007669"/>
    <property type="project" value="UniProtKB-UniRule"/>
</dbReference>
<keyword evidence="7 8" id="KW-0275">Fatty acid biosynthesis</keyword>
<evidence type="ECO:0000256" key="6">
    <source>
        <dbReference type="ARBA" id="ARBA00023098"/>
    </source>
</evidence>
<keyword evidence="11" id="KW-1185">Reference proteome</keyword>
<evidence type="ECO:0000256" key="7">
    <source>
        <dbReference type="ARBA" id="ARBA00023160"/>
    </source>
</evidence>
<dbReference type="EC" id="2.7.8.7" evidence="8"/>
<comment type="similarity">
    <text evidence="8">Belongs to the P-Pant transferase superfamily. AcpS family.</text>
</comment>
<protein>
    <recommendedName>
        <fullName evidence="8">Holo-[acyl-carrier-protein] synthase</fullName>
        <shortName evidence="8">Holo-ACP synthase</shortName>
        <ecNumber evidence="8">2.7.8.7</ecNumber>
    </recommendedName>
    <alternativeName>
        <fullName evidence="8">4'-phosphopantetheinyl transferase AcpS</fullName>
    </alternativeName>
</protein>
<proteinExistence type="inferred from homology"/>
<dbReference type="KEGG" id="aade:C3B56_00244"/>
<keyword evidence="3 8" id="KW-0479">Metal-binding</keyword>
<gene>
    <name evidence="8 10" type="primary">acpS</name>
    <name evidence="10" type="ORF">C3B56_00244</name>
</gene>
<feature type="binding site" evidence="8">
    <location>
        <position position="9"/>
    </location>
    <ligand>
        <name>Mg(2+)</name>
        <dbReference type="ChEBI" id="CHEBI:18420"/>
    </ligand>
</feature>
<dbReference type="GO" id="GO:0008897">
    <property type="term" value="F:holo-[acyl-carrier-protein] synthase activity"/>
    <property type="evidence" value="ECO:0007669"/>
    <property type="project" value="UniProtKB-UniRule"/>
</dbReference>
<evidence type="ECO:0000313" key="10">
    <source>
        <dbReference type="EMBL" id="AZP36340.1"/>
    </source>
</evidence>
<keyword evidence="1 8" id="KW-0444">Lipid biosynthesis</keyword>
<dbReference type="HAMAP" id="MF_00101">
    <property type="entry name" value="AcpS"/>
    <property type="match status" value="1"/>
</dbReference>
<keyword evidence="4 8" id="KW-0276">Fatty acid metabolism</keyword>
<dbReference type="Pfam" id="PF01648">
    <property type="entry name" value="ACPS"/>
    <property type="match status" value="1"/>
</dbReference>
<reference evidence="10 11" key="1">
    <citation type="journal article" date="2018" name="Genome Biol. Evol.">
        <title>Partnering With a Pest: Genomes of Hemlock Woolly Adelgid Symbionts Reveal Atypical Nutritional Provisioning Patterns in Dual-Obligate Bacteria.</title>
        <authorList>
            <person name="Weglarz K.M."/>
            <person name="Havill N.P."/>
            <person name="Burke G.R."/>
            <person name="von Dohlen C.D."/>
        </authorList>
    </citation>
    <scope>NUCLEOTIDE SEQUENCE [LARGE SCALE GENOMIC DNA]</scope>
    <source>
        <strain evidence="10">ENA</strain>
    </source>
</reference>
<dbReference type="RefSeq" id="WP_126071611.1">
    <property type="nucleotide sequence ID" value="NZ_CP026513.1"/>
</dbReference>
<keyword evidence="8" id="KW-0963">Cytoplasm</keyword>
<sequence length="127" mass="14941">MSIIGLGIDFFYMLRIKKICSTKKKKLANKLLNNNELKDYIYNYNESYRFLSKIFAIKEAASKALGIGMRNGLNFHSFEIYKNKIGKPKIKFLNYAHYLKKKKNINKIHVTITYENNYIFALVILES</sequence>
<dbReference type="GO" id="GO:0006633">
    <property type="term" value="P:fatty acid biosynthetic process"/>
    <property type="evidence" value="ECO:0007669"/>
    <property type="project" value="UniProtKB-UniRule"/>
</dbReference>
<dbReference type="Proteomes" id="UP000274458">
    <property type="component" value="Chromosome"/>
</dbReference>
<comment type="cofactor">
    <cofactor evidence="8">
        <name>Mg(2+)</name>
        <dbReference type="ChEBI" id="CHEBI:18420"/>
    </cofactor>
</comment>
<feature type="binding site" evidence="8">
    <location>
        <position position="59"/>
    </location>
    <ligand>
        <name>Mg(2+)</name>
        <dbReference type="ChEBI" id="CHEBI:18420"/>
    </ligand>
</feature>
<evidence type="ECO:0000256" key="2">
    <source>
        <dbReference type="ARBA" id="ARBA00022679"/>
    </source>
</evidence>
<dbReference type="AlphaFoldDB" id="A0A3Q9CLJ3"/>
<dbReference type="InterPro" id="IPR004568">
    <property type="entry name" value="Ppantetheine-prot_Trfase_dom"/>
</dbReference>
<keyword evidence="2 8" id="KW-0808">Transferase</keyword>
<evidence type="ECO:0000313" key="11">
    <source>
        <dbReference type="Proteomes" id="UP000274458"/>
    </source>
</evidence>
<dbReference type="SUPFAM" id="SSF56214">
    <property type="entry name" value="4'-phosphopantetheinyl transferase"/>
    <property type="match status" value="1"/>
</dbReference>
<dbReference type="NCBIfam" id="TIGR00556">
    <property type="entry name" value="pantethn_trn"/>
    <property type="match status" value="1"/>
</dbReference>
<evidence type="ECO:0000256" key="5">
    <source>
        <dbReference type="ARBA" id="ARBA00022842"/>
    </source>
</evidence>
<evidence type="ECO:0000256" key="4">
    <source>
        <dbReference type="ARBA" id="ARBA00022832"/>
    </source>
</evidence>
<evidence type="ECO:0000256" key="8">
    <source>
        <dbReference type="HAMAP-Rule" id="MF_00101"/>
    </source>
</evidence>
<dbReference type="Gene3D" id="3.90.470.20">
    <property type="entry name" value="4'-phosphopantetheinyl transferase domain"/>
    <property type="match status" value="1"/>
</dbReference>
<comment type="subcellular location">
    <subcellularLocation>
        <location evidence="8">Cytoplasm</location>
    </subcellularLocation>
</comment>
<dbReference type="InterPro" id="IPR008278">
    <property type="entry name" value="4-PPantetheinyl_Trfase_dom"/>
</dbReference>
<accession>A0A3Q9CLJ3</accession>
<dbReference type="InterPro" id="IPR002582">
    <property type="entry name" value="ACPS"/>
</dbReference>
<comment type="catalytic activity">
    <reaction evidence="8">
        <text>apo-[ACP] + CoA = holo-[ACP] + adenosine 3',5'-bisphosphate + H(+)</text>
        <dbReference type="Rhea" id="RHEA:12068"/>
        <dbReference type="Rhea" id="RHEA-COMP:9685"/>
        <dbReference type="Rhea" id="RHEA-COMP:9690"/>
        <dbReference type="ChEBI" id="CHEBI:15378"/>
        <dbReference type="ChEBI" id="CHEBI:29999"/>
        <dbReference type="ChEBI" id="CHEBI:57287"/>
        <dbReference type="ChEBI" id="CHEBI:58343"/>
        <dbReference type="ChEBI" id="CHEBI:64479"/>
        <dbReference type="EC" id="2.7.8.7"/>
    </reaction>
</comment>
<evidence type="ECO:0000259" key="9">
    <source>
        <dbReference type="Pfam" id="PF01648"/>
    </source>
</evidence>